<evidence type="ECO:0000256" key="2">
    <source>
        <dbReference type="ARBA" id="ARBA00012438"/>
    </source>
</evidence>
<dbReference type="Gene3D" id="3.30.450.40">
    <property type="match status" value="1"/>
</dbReference>
<dbReference type="SMART" id="SM00387">
    <property type="entry name" value="HATPase_c"/>
    <property type="match status" value="1"/>
</dbReference>
<feature type="domain" description="PAS" evidence="9">
    <location>
        <begin position="339"/>
        <end position="388"/>
    </location>
</feature>
<dbReference type="Gene3D" id="3.30.565.10">
    <property type="entry name" value="Histidine kinase-like ATPase, C-terminal domain"/>
    <property type="match status" value="1"/>
</dbReference>
<dbReference type="InterPro" id="IPR000700">
    <property type="entry name" value="PAS-assoc_C"/>
</dbReference>
<dbReference type="InterPro" id="IPR011006">
    <property type="entry name" value="CheY-like_superfamily"/>
</dbReference>
<evidence type="ECO:0000259" key="9">
    <source>
        <dbReference type="PROSITE" id="PS50112"/>
    </source>
</evidence>
<dbReference type="SUPFAM" id="SSF52172">
    <property type="entry name" value="CheY-like"/>
    <property type="match status" value="1"/>
</dbReference>
<evidence type="ECO:0000256" key="3">
    <source>
        <dbReference type="ARBA" id="ARBA00022553"/>
    </source>
</evidence>
<dbReference type="InterPro" id="IPR013655">
    <property type="entry name" value="PAS_fold_3"/>
</dbReference>
<dbReference type="SUPFAM" id="SSF55874">
    <property type="entry name" value="ATPase domain of HSP90 chaperone/DNA topoisomerase II/histidine kinase"/>
    <property type="match status" value="1"/>
</dbReference>
<dbReference type="InterPro" id="IPR001789">
    <property type="entry name" value="Sig_transdc_resp-reg_receiver"/>
</dbReference>
<dbReference type="CDD" id="cd00130">
    <property type="entry name" value="PAS"/>
    <property type="match status" value="2"/>
</dbReference>
<dbReference type="InterPro" id="IPR029016">
    <property type="entry name" value="GAF-like_dom_sf"/>
</dbReference>
<dbReference type="Pfam" id="PF02518">
    <property type="entry name" value="HATPase_c"/>
    <property type="match status" value="1"/>
</dbReference>
<evidence type="ECO:0000256" key="6">
    <source>
        <dbReference type="PROSITE-ProRule" id="PRU00169"/>
    </source>
</evidence>
<proteinExistence type="predicted"/>
<dbReference type="Pfam" id="PF00512">
    <property type="entry name" value="HisKA"/>
    <property type="match status" value="1"/>
</dbReference>
<evidence type="ECO:0000313" key="11">
    <source>
        <dbReference type="EMBL" id="ASP22786.1"/>
    </source>
</evidence>
<keyword evidence="3 6" id="KW-0597">Phosphoprotein</keyword>
<dbReference type="Gene3D" id="2.10.70.100">
    <property type="match status" value="1"/>
</dbReference>
<gene>
    <name evidence="11" type="ORF">ANTHELSMS3_04182</name>
</gene>
<dbReference type="Proteomes" id="UP000203589">
    <property type="component" value="Chromosome"/>
</dbReference>
<dbReference type="GO" id="GO:0000155">
    <property type="term" value="F:phosphorelay sensor kinase activity"/>
    <property type="evidence" value="ECO:0007669"/>
    <property type="project" value="InterPro"/>
</dbReference>
<accession>A0A222E9D4</accession>
<feature type="domain" description="Response regulatory" evidence="8">
    <location>
        <begin position="832"/>
        <end position="948"/>
    </location>
</feature>
<evidence type="ECO:0000259" key="7">
    <source>
        <dbReference type="PROSITE" id="PS50109"/>
    </source>
</evidence>
<dbReference type="KEGG" id="aht:ANTHELSMS3_04182"/>
<evidence type="ECO:0000259" key="8">
    <source>
        <dbReference type="PROSITE" id="PS50110"/>
    </source>
</evidence>
<dbReference type="PROSITE" id="PS50113">
    <property type="entry name" value="PAC"/>
    <property type="match status" value="2"/>
</dbReference>
<reference evidence="11 12" key="1">
    <citation type="submission" date="2017-07" db="EMBL/GenBank/DDBJ databases">
        <title>Genome Sequence of Antarctobacter heliothermus Strain SMS3 Isolated from a culture of the Diatom Skeletonema marinoi.</title>
        <authorList>
            <person name="Topel M."/>
            <person name="Pinder M.I.M."/>
            <person name="Johansson O.N."/>
            <person name="Kourtchenko O."/>
            <person name="Godhe A."/>
            <person name="Clarke A.K."/>
        </authorList>
    </citation>
    <scope>NUCLEOTIDE SEQUENCE [LARGE SCALE GENOMIC DNA]</scope>
    <source>
        <strain evidence="11 12">SMS3</strain>
    </source>
</reference>
<evidence type="ECO:0000256" key="5">
    <source>
        <dbReference type="ARBA" id="ARBA00022777"/>
    </source>
</evidence>
<dbReference type="InterPro" id="IPR035965">
    <property type="entry name" value="PAS-like_dom_sf"/>
</dbReference>
<dbReference type="PANTHER" id="PTHR43065">
    <property type="entry name" value="SENSOR HISTIDINE KINASE"/>
    <property type="match status" value="1"/>
</dbReference>
<dbReference type="SUPFAM" id="SSF55785">
    <property type="entry name" value="PYP-like sensor domain (PAS domain)"/>
    <property type="match status" value="3"/>
</dbReference>
<dbReference type="Gene3D" id="1.10.287.130">
    <property type="match status" value="1"/>
</dbReference>
<dbReference type="Pfam" id="PF01590">
    <property type="entry name" value="GAF"/>
    <property type="match status" value="1"/>
</dbReference>
<dbReference type="Gene3D" id="3.30.450.20">
    <property type="entry name" value="PAS domain"/>
    <property type="match status" value="3"/>
</dbReference>
<dbReference type="InterPro" id="IPR000014">
    <property type="entry name" value="PAS"/>
</dbReference>
<dbReference type="InterPro" id="IPR003018">
    <property type="entry name" value="GAF"/>
</dbReference>
<dbReference type="CDD" id="cd00082">
    <property type="entry name" value="HisKA"/>
    <property type="match status" value="1"/>
</dbReference>
<dbReference type="NCBIfam" id="TIGR00229">
    <property type="entry name" value="sensory_box"/>
    <property type="match status" value="1"/>
</dbReference>
<dbReference type="PROSITE" id="PS50109">
    <property type="entry name" value="HIS_KIN"/>
    <property type="match status" value="1"/>
</dbReference>
<dbReference type="InterPro" id="IPR003594">
    <property type="entry name" value="HATPase_dom"/>
</dbReference>
<dbReference type="PROSITE" id="PS50112">
    <property type="entry name" value="PAS"/>
    <property type="match status" value="1"/>
</dbReference>
<dbReference type="SMART" id="SM00086">
    <property type="entry name" value="PAC"/>
    <property type="match status" value="2"/>
</dbReference>
<dbReference type="AlphaFoldDB" id="A0A222E9D4"/>
<evidence type="ECO:0000256" key="1">
    <source>
        <dbReference type="ARBA" id="ARBA00000085"/>
    </source>
</evidence>
<dbReference type="SUPFAM" id="SSF47384">
    <property type="entry name" value="Homodimeric domain of signal transducing histidine kinase"/>
    <property type="match status" value="1"/>
</dbReference>
<dbReference type="InterPro" id="IPR005467">
    <property type="entry name" value="His_kinase_dom"/>
</dbReference>
<dbReference type="PANTHER" id="PTHR43065:SF49">
    <property type="entry name" value="HISTIDINE KINASE"/>
    <property type="match status" value="1"/>
</dbReference>
<feature type="domain" description="PAC" evidence="10">
    <location>
        <begin position="391"/>
        <end position="443"/>
    </location>
</feature>
<evidence type="ECO:0000259" key="10">
    <source>
        <dbReference type="PROSITE" id="PS50113"/>
    </source>
</evidence>
<dbReference type="InterPro" id="IPR036890">
    <property type="entry name" value="HATPase_C_sf"/>
</dbReference>
<keyword evidence="4 11" id="KW-0808">Transferase</keyword>
<dbReference type="PRINTS" id="PR00344">
    <property type="entry name" value="BCTRLSENSOR"/>
</dbReference>
<dbReference type="PROSITE" id="PS50110">
    <property type="entry name" value="RESPONSE_REGULATORY"/>
    <property type="match status" value="1"/>
</dbReference>
<feature type="domain" description="PAC" evidence="10">
    <location>
        <begin position="524"/>
        <end position="575"/>
    </location>
</feature>
<name>A0A222E9D4_9RHOB</name>
<dbReference type="SMART" id="SM00065">
    <property type="entry name" value="GAF"/>
    <property type="match status" value="1"/>
</dbReference>
<evidence type="ECO:0000313" key="12">
    <source>
        <dbReference type="Proteomes" id="UP000203589"/>
    </source>
</evidence>
<dbReference type="EC" id="2.7.13.3" evidence="2"/>
<dbReference type="SUPFAM" id="SSF55781">
    <property type="entry name" value="GAF domain-like"/>
    <property type="match status" value="1"/>
</dbReference>
<protein>
    <recommendedName>
        <fullName evidence="2">histidine kinase</fullName>
        <ecNumber evidence="2">2.7.13.3</ecNumber>
    </recommendedName>
</protein>
<comment type="catalytic activity">
    <reaction evidence="1">
        <text>ATP + protein L-histidine = ADP + protein N-phospho-L-histidine.</text>
        <dbReference type="EC" id="2.7.13.3"/>
    </reaction>
</comment>
<dbReference type="Pfam" id="PF00072">
    <property type="entry name" value="Response_reg"/>
    <property type="match status" value="1"/>
</dbReference>
<dbReference type="InterPro" id="IPR036097">
    <property type="entry name" value="HisK_dim/P_sf"/>
</dbReference>
<dbReference type="Pfam" id="PF08447">
    <property type="entry name" value="PAS_3"/>
    <property type="match status" value="2"/>
</dbReference>
<dbReference type="InterPro" id="IPR003661">
    <property type="entry name" value="HisK_dim/P_dom"/>
</dbReference>
<feature type="modified residue" description="4-aspartylphosphate" evidence="6">
    <location>
        <position position="882"/>
    </location>
</feature>
<sequence>MPHVPSAPDVGYDQILRDLLTNRENRDLGPEQALAQLCKTLATTLDAHQAGLWTLNKATGALDAKFYWDRDTCDAENGADLPNGTADRPISEVDQDQIVAIADIRTDPRWAASAPNAMYSTELRAVLECPLRTPAGPAGVVSIGHRGAPRKWTAEDISFAAAVAGLISLAIERHDLIVAEKDARDHEHRLKVYTDLATDWFWETDSDFRFQRLHGKQARDGQIPKDYLGHKLWDVPILTPLEGTWDALKKRVDQRKRIFDFVVSASDGIGDRHYAEIAGLPKFNAAGEFEGYWGTAKDVTRRTQHELDLAESQTRDKTAARLVKLASWTWDKVEDRCSYCSPELAEMFGVTVDEFLRRSTSWEKDLDWYHPDDRERYAQASESATATQSGYDIIARVVLGDGTIRTVHETTEPVFDSSGAFVATMGVLLDITDKVELQDRLMIQEDRLKNIIDNIPGAAYRVKYDATFTNVYHSSGYLTHFVDPNTPPVKWQQDRNFPTLDIPAADRDRVEKSLRRAVLLNQCYSVEYPVTLRDGSQRWVSDRGRPVETSDGEIELEGIMLDATEKHAAQDALAHAQKLEAVGKLTGGIAHDFNNLLAVILGNLELLRDETEKPGQIDLIDAGIEAVRRGADLTRNMLAFARKSPLKLEVLNLNSLAGKTKNWIGRTLPANILVETSLLAGLWKIEADASATQSAILNLVLNARDAMPNGGKMTIETSNVRIDEEYIENRFEDMEPGRYVMLAVSDNGHGIPKDIVDDIFEPFFTTKPPGSGSGLGLSMILGFMKQSGGSVRVYSEPGVGTTFKLFFKALHSDTLISDVPNAGLPLAQGAARILLVEDNTGVLAVLRSTLTRAGYDIKTASSGDLARDIFEANPDFDLLLTDIVMPGALQGTALAKALREIRPDLKVIFMSGYASEATVHGNGLRPEDIRLMKPIGRTVLFQAIEKALG</sequence>
<dbReference type="SMART" id="SM00388">
    <property type="entry name" value="HisKA"/>
    <property type="match status" value="1"/>
</dbReference>
<keyword evidence="12" id="KW-1185">Reference proteome</keyword>
<organism evidence="11 12">
    <name type="scientific">Antarctobacter heliothermus</name>
    <dbReference type="NCBI Taxonomy" id="74033"/>
    <lineage>
        <taxon>Bacteria</taxon>
        <taxon>Pseudomonadati</taxon>
        <taxon>Pseudomonadota</taxon>
        <taxon>Alphaproteobacteria</taxon>
        <taxon>Rhodobacterales</taxon>
        <taxon>Roseobacteraceae</taxon>
        <taxon>Antarctobacter</taxon>
    </lineage>
</organism>
<dbReference type="InterPro" id="IPR004358">
    <property type="entry name" value="Sig_transdc_His_kin-like_C"/>
</dbReference>
<dbReference type="Gene3D" id="3.40.50.2300">
    <property type="match status" value="1"/>
</dbReference>
<dbReference type="OrthoDB" id="9796100at2"/>
<dbReference type="InterPro" id="IPR001610">
    <property type="entry name" value="PAC"/>
</dbReference>
<keyword evidence="5 11" id="KW-0418">Kinase</keyword>
<dbReference type="SMART" id="SM00448">
    <property type="entry name" value="REC"/>
    <property type="match status" value="1"/>
</dbReference>
<evidence type="ECO:0000256" key="4">
    <source>
        <dbReference type="ARBA" id="ARBA00022679"/>
    </source>
</evidence>
<dbReference type="EMBL" id="CP022540">
    <property type="protein sequence ID" value="ASP22786.1"/>
    <property type="molecule type" value="Genomic_DNA"/>
</dbReference>
<feature type="domain" description="Histidine kinase" evidence="7">
    <location>
        <begin position="588"/>
        <end position="811"/>
    </location>
</feature>